<sequence length="107" mass="12251">MLCRASLDCKPNRETYDGELSHVMRKHSGLQDCRPLSVPRSMVLLMKYMEADAKVDMNAMRRQKVMKKKMVLPVKKAMMKVMENKNGKKLWCTRSSAIRAAASSRTS</sequence>
<organism evidence="1 2">
    <name type="scientific">Polarella glacialis</name>
    <name type="common">Dinoflagellate</name>
    <dbReference type="NCBI Taxonomy" id="89957"/>
    <lineage>
        <taxon>Eukaryota</taxon>
        <taxon>Sar</taxon>
        <taxon>Alveolata</taxon>
        <taxon>Dinophyceae</taxon>
        <taxon>Suessiales</taxon>
        <taxon>Suessiaceae</taxon>
        <taxon>Polarella</taxon>
    </lineage>
</organism>
<accession>A0A813D605</accession>
<evidence type="ECO:0000313" key="1">
    <source>
        <dbReference type="EMBL" id="CAE8581575.1"/>
    </source>
</evidence>
<name>A0A813D605_POLGL</name>
<proteinExistence type="predicted"/>
<dbReference type="AlphaFoldDB" id="A0A813D605"/>
<gene>
    <name evidence="1" type="ORF">PGLA1383_LOCUS596</name>
</gene>
<protein>
    <submittedName>
        <fullName evidence="1">Uncharacterized protein</fullName>
    </submittedName>
</protein>
<dbReference type="EMBL" id="CAJNNV010000138">
    <property type="protein sequence ID" value="CAE8581575.1"/>
    <property type="molecule type" value="Genomic_DNA"/>
</dbReference>
<comment type="caution">
    <text evidence="1">The sequence shown here is derived from an EMBL/GenBank/DDBJ whole genome shotgun (WGS) entry which is preliminary data.</text>
</comment>
<dbReference type="Proteomes" id="UP000654075">
    <property type="component" value="Unassembled WGS sequence"/>
</dbReference>
<evidence type="ECO:0000313" key="2">
    <source>
        <dbReference type="Proteomes" id="UP000654075"/>
    </source>
</evidence>
<reference evidence="1" key="1">
    <citation type="submission" date="2021-02" db="EMBL/GenBank/DDBJ databases">
        <authorList>
            <person name="Dougan E. K."/>
            <person name="Rhodes N."/>
            <person name="Thang M."/>
            <person name="Chan C."/>
        </authorList>
    </citation>
    <scope>NUCLEOTIDE SEQUENCE</scope>
</reference>
<keyword evidence="2" id="KW-1185">Reference proteome</keyword>